<comment type="caution">
    <text evidence="1">The sequence shown here is derived from an EMBL/GenBank/DDBJ whole genome shotgun (WGS) entry which is preliminary data.</text>
</comment>
<keyword evidence="2" id="KW-1185">Reference proteome</keyword>
<protein>
    <submittedName>
        <fullName evidence="1">Uncharacterized protein</fullName>
    </submittedName>
</protein>
<dbReference type="AlphaFoldDB" id="A0AAP2DGT9"/>
<dbReference type="EMBL" id="JAHESC010000067">
    <property type="protein sequence ID" value="MBT1690445.1"/>
    <property type="molecule type" value="Genomic_DNA"/>
</dbReference>
<gene>
    <name evidence="1" type="ORF">KK078_28020</name>
</gene>
<evidence type="ECO:0000313" key="2">
    <source>
        <dbReference type="Proteomes" id="UP001319180"/>
    </source>
</evidence>
<dbReference type="Pfam" id="PF22028">
    <property type="entry name" value="DUF6934"/>
    <property type="match status" value="1"/>
</dbReference>
<sequence>MTLTHYPLETNPEYLDYEFLSIGPKGEIRKLVRFTRMEVADTSLDIYNLAFGDYDKVGNTIDDDIITDNKDPNQVLLTVAAAVLAFTERQPEVLVFVQGNTPVRMRYYTMGIATHLDGTLKGFDIWGNIDEEWELFQPNRRYIGLLARRKATVAGV</sequence>
<evidence type="ECO:0000313" key="1">
    <source>
        <dbReference type="EMBL" id="MBT1690445.1"/>
    </source>
</evidence>
<accession>A0AAP2DGT9</accession>
<name>A0AAP2DGT9_9BACT</name>
<dbReference type="InterPro" id="IPR053865">
    <property type="entry name" value="DUF6934"/>
</dbReference>
<dbReference type="RefSeq" id="WP_254093797.1">
    <property type="nucleotide sequence ID" value="NZ_JAHESC010000067.1"/>
</dbReference>
<proteinExistence type="predicted"/>
<reference evidence="1 2" key="1">
    <citation type="submission" date="2021-05" db="EMBL/GenBank/DDBJ databases">
        <title>A Polyphasic approach of four new species of the genus Ohtaekwangia: Ohtaekwangia histidinii sp. nov., Ohtaekwangia cretensis sp. nov., Ohtaekwangia indiensis sp. nov., Ohtaekwangia reichenbachii sp. nov. from diverse environment.</title>
        <authorList>
            <person name="Octaviana S."/>
        </authorList>
    </citation>
    <scope>NUCLEOTIDE SEQUENCE [LARGE SCALE GENOMIC DNA]</scope>
    <source>
        <strain evidence="1 2">PWU37</strain>
    </source>
</reference>
<dbReference type="Proteomes" id="UP001319180">
    <property type="component" value="Unassembled WGS sequence"/>
</dbReference>
<organism evidence="1 2">
    <name type="scientific">Dawidia soli</name>
    <dbReference type="NCBI Taxonomy" id="2782352"/>
    <lineage>
        <taxon>Bacteria</taxon>
        <taxon>Pseudomonadati</taxon>
        <taxon>Bacteroidota</taxon>
        <taxon>Cytophagia</taxon>
        <taxon>Cytophagales</taxon>
        <taxon>Chryseotaleaceae</taxon>
        <taxon>Dawidia</taxon>
    </lineage>
</organism>